<dbReference type="Pfam" id="PF00072">
    <property type="entry name" value="Response_reg"/>
    <property type="match status" value="1"/>
</dbReference>
<dbReference type="SMART" id="SM00448">
    <property type="entry name" value="REC"/>
    <property type="match status" value="1"/>
</dbReference>
<gene>
    <name evidence="4" type="ORF">WOA13_05360</name>
</gene>
<feature type="modified residue" description="4-aspartylphosphate" evidence="2">
    <location>
        <position position="70"/>
    </location>
</feature>
<dbReference type="PANTHER" id="PTHR44591">
    <property type="entry name" value="STRESS RESPONSE REGULATOR PROTEIN 1"/>
    <property type="match status" value="1"/>
</dbReference>
<keyword evidence="5" id="KW-1185">Reference proteome</keyword>
<reference evidence="4 5" key="1">
    <citation type="submission" date="2024-04" db="EMBL/GenBank/DDBJ databases">
        <title>Methanococcoides sp. LMO-2.</title>
        <authorList>
            <person name="Liang L."/>
        </authorList>
    </citation>
    <scope>NUCLEOTIDE SEQUENCE [LARGE SCALE GENOMIC DNA]</scope>
    <source>
        <strain evidence="4 5">LMO-2</strain>
    </source>
</reference>
<evidence type="ECO:0000259" key="3">
    <source>
        <dbReference type="PROSITE" id="PS50110"/>
    </source>
</evidence>
<sequence>MGNGENKSLNGLGCIMKYKKIFIVEDQSSVASMFKLMLEAKGYFVTGIVSKGENVISLLETTNPDLVIMDIWLKGSMDGIEAAMKIRNLSSIPIVFVTADYSIETRKRADLVDYQAYLKKPIRYEHLAHIINSIFDGSVDCIEEENATKPTLCKV</sequence>
<dbReference type="EMBL" id="JBCAUS010000003">
    <property type="protein sequence ID" value="MEL4305257.1"/>
    <property type="molecule type" value="Genomic_DNA"/>
</dbReference>
<dbReference type="RefSeq" id="WP_342126930.1">
    <property type="nucleotide sequence ID" value="NZ_JBCAUS010000003.1"/>
</dbReference>
<evidence type="ECO:0000256" key="2">
    <source>
        <dbReference type="PROSITE-ProRule" id="PRU00169"/>
    </source>
</evidence>
<dbReference type="Proteomes" id="UP001396646">
    <property type="component" value="Unassembled WGS sequence"/>
</dbReference>
<keyword evidence="1 2" id="KW-0597">Phosphoprotein</keyword>
<evidence type="ECO:0000256" key="1">
    <source>
        <dbReference type="ARBA" id="ARBA00022553"/>
    </source>
</evidence>
<dbReference type="PROSITE" id="PS50110">
    <property type="entry name" value="RESPONSE_REGULATORY"/>
    <property type="match status" value="1"/>
</dbReference>
<evidence type="ECO:0000313" key="5">
    <source>
        <dbReference type="Proteomes" id="UP001396646"/>
    </source>
</evidence>
<name>A0ABU9KSJ4_9EURY</name>
<proteinExistence type="predicted"/>
<feature type="domain" description="Response regulatory" evidence="3">
    <location>
        <begin position="20"/>
        <end position="135"/>
    </location>
</feature>
<comment type="caution">
    <text evidence="4">The sequence shown here is derived from an EMBL/GenBank/DDBJ whole genome shotgun (WGS) entry which is preliminary data.</text>
</comment>
<dbReference type="InterPro" id="IPR050595">
    <property type="entry name" value="Bact_response_regulator"/>
</dbReference>
<dbReference type="Gene3D" id="3.40.50.2300">
    <property type="match status" value="1"/>
</dbReference>
<evidence type="ECO:0000313" key="4">
    <source>
        <dbReference type="EMBL" id="MEL4305257.1"/>
    </source>
</evidence>
<dbReference type="PANTHER" id="PTHR44591:SF3">
    <property type="entry name" value="RESPONSE REGULATORY DOMAIN-CONTAINING PROTEIN"/>
    <property type="match status" value="1"/>
</dbReference>
<dbReference type="InterPro" id="IPR001789">
    <property type="entry name" value="Sig_transdc_resp-reg_receiver"/>
</dbReference>
<accession>A0ABU9KSJ4</accession>
<dbReference type="InterPro" id="IPR011006">
    <property type="entry name" value="CheY-like_superfamily"/>
</dbReference>
<organism evidence="4 5">
    <name type="scientific">Methanococcoides cohabitans</name>
    <dbReference type="NCBI Taxonomy" id="3136559"/>
    <lineage>
        <taxon>Archaea</taxon>
        <taxon>Methanobacteriati</taxon>
        <taxon>Methanobacteriota</taxon>
        <taxon>Stenosarchaea group</taxon>
        <taxon>Methanomicrobia</taxon>
        <taxon>Methanosarcinales</taxon>
        <taxon>Methanosarcinaceae</taxon>
        <taxon>Methanococcoides</taxon>
    </lineage>
</organism>
<protein>
    <submittedName>
        <fullName evidence="4">Response regulator</fullName>
    </submittedName>
</protein>
<dbReference type="SUPFAM" id="SSF52172">
    <property type="entry name" value="CheY-like"/>
    <property type="match status" value="1"/>
</dbReference>